<dbReference type="InterPro" id="IPR050316">
    <property type="entry name" value="Tyrosinase/Hemocyanin"/>
</dbReference>
<comment type="caution">
    <text evidence="5">The sequence shown here is derived from an EMBL/GenBank/DDBJ whole genome shotgun (WGS) entry which is preliminary data.</text>
</comment>
<dbReference type="InterPro" id="IPR008922">
    <property type="entry name" value="Di-copper_centre_dom_sf"/>
</dbReference>
<feature type="chain" id="PRO_5041324989" description="Tyrosinase copper-binding domain-containing protein" evidence="3">
    <location>
        <begin position="20"/>
        <end position="418"/>
    </location>
</feature>
<dbReference type="Pfam" id="PF00264">
    <property type="entry name" value="Tyrosinase"/>
    <property type="match status" value="1"/>
</dbReference>
<dbReference type="PANTHER" id="PTHR11474:SF125">
    <property type="entry name" value="N-ACETYL-6-HYDROXYTRYPTOPHAN OXIDASE IVOB-RELATED"/>
    <property type="match status" value="1"/>
</dbReference>
<proteinExistence type="predicted"/>
<keyword evidence="6" id="KW-1185">Reference proteome</keyword>
<keyword evidence="3" id="KW-0732">Signal</keyword>
<feature type="signal peptide" evidence="3">
    <location>
        <begin position="1"/>
        <end position="19"/>
    </location>
</feature>
<sequence length="418" mass="46076">MHGLQSVVVSALLAGVAFGAVVEKKQAKFNFKKFSVAIRNGQFSLDVVDKLHEATMPKVEAWMAKKKSNKCTLENAAIRREWSDLSVAEREDYVKAVLCLQSKPAKAPKDRVPGALSRFDDFVATHMTTTGPLHGPNQLFGGHRYYIWIYEKALREECGYKGYQPYINYDRYARDPINSSIFNGNSSSLSGNGAPSTYNGVPMPYRRPYDKIAAQGGGGCVTTGPFKDMVVSLGPLSTVLRGIPRNPRADGLGSNPRCLRRDINKESALGATANYTYSLIMNHPNIDDFFNRYLGMPQLMNDNHPWGLHNAGHYIVGGDPGGDFYASPGDPYFYFHHGMLDRVWWIWQMQDPEKRVPLIPTGAGSGMPGMPGMGFGPTPVGNPADQLIDLNWSAPKVKVGDVHDSLGGLDGEMCYIYV</sequence>
<dbReference type="InterPro" id="IPR002227">
    <property type="entry name" value="Tyrosinase_Cu-bd"/>
</dbReference>
<keyword evidence="1" id="KW-0479">Metal-binding</keyword>
<evidence type="ECO:0000256" key="2">
    <source>
        <dbReference type="ARBA" id="ARBA00023002"/>
    </source>
</evidence>
<dbReference type="GO" id="GO:0046872">
    <property type="term" value="F:metal ion binding"/>
    <property type="evidence" value="ECO:0007669"/>
    <property type="project" value="UniProtKB-KW"/>
</dbReference>
<dbReference type="SUPFAM" id="SSF48056">
    <property type="entry name" value="Di-copper centre-containing domain"/>
    <property type="match status" value="1"/>
</dbReference>
<evidence type="ECO:0000256" key="1">
    <source>
        <dbReference type="ARBA" id="ARBA00022723"/>
    </source>
</evidence>
<dbReference type="Proteomes" id="UP001175000">
    <property type="component" value="Unassembled WGS sequence"/>
</dbReference>
<evidence type="ECO:0000259" key="4">
    <source>
        <dbReference type="PROSITE" id="PS00498"/>
    </source>
</evidence>
<dbReference type="AlphaFoldDB" id="A0AA39WY20"/>
<evidence type="ECO:0000256" key="3">
    <source>
        <dbReference type="SAM" id="SignalP"/>
    </source>
</evidence>
<dbReference type="PRINTS" id="PR00092">
    <property type="entry name" value="TYROSINASE"/>
</dbReference>
<protein>
    <recommendedName>
        <fullName evidence="4">Tyrosinase copper-binding domain-containing protein</fullName>
    </recommendedName>
</protein>
<organism evidence="5 6">
    <name type="scientific">Immersiella caudata</name>
    <dbReference type="NCBI Taxonomy" id="314043"/>
    <lineage>
        <taxon>Eukaryota</taxon>
        <taxon>Fungi</taxon>
        <taxon>Dikarya</taxon>
        <taxon>Ascomycota</taxon>
        <taxon>Pezizomycotina</taxon>
        <taxon>Sordariomycetes</taxon>
        <taxon>Sordariomycetidae</taxon>
        <taxon>Sordariales</taxon>
        <taxon>Lasiosphaeriaceae</taxon>
        <taxon>Immersiella</taxon>
    </lineage>
</organism>
<gene>
    <name evidence="5" type="ORF">B0T14DRAFT_582627</name>
</gene>
<feature type="domain" description="Tyrosinase copper-binding" evidence="4">
    <location>
        <begin position="330"/>
        <end position="341"/>
    </location>
</feature>
<dbReference type="PROSITE" id="PS00498">
    <property type="entry name" value="TYROSINASE_2"/>
    <property type="match status" value="1"/>
</dbReference>
<evidence type="ECO:0000313" key="6">
    <source>
        <dbReference type="Proteomes" id="UP001175000"/>
    </source>
</evidence>
<reference evidence="5" key="1">
    <citation type="submission" date="2023-06" db="EMBL/GenBank/DDBJ databases">
        <title>Genome-scale phylogeny and comparative genomics of the fungal order Sordariales.</title>
        <authorList>
            <consortium name="Lawrence Berkeley National Laboratory"/>
            <person name="Hensen N."/>
            <person name="Bonometti L."/>
            <person name="Westerberg I."/>
            <person name="Brannstrom I.O."/>
            <person name="Guillou S."/>
            <person name="Cros-Aarteil S."/>
            <person name="Calhoun S."/>
            <person name="Haridas S."/>
            <person name="Kuo A."/>
            <person name="Mondo S."/>
            <person name="Pangilinan J."/>
            <person name="Riley R."/>
            <person name="Labutti K."/>
            <person name="Andreopoulos B."/>
            <person name="Lipzen A."/>
            <person name="Chen C."/>
            <person name="Yanf M."/>
            <person name="Daum C."/>
            <person name="Ng V."/>
            <person name="Clum A."/>
            <person name="Steindorff A."/>
            <person name="Ohm R."/>
            <person name="Martin F."/>
            <person name="Silar P."/>
            <person name="Natvig D."/>
            <person name="Lalanne C."/>
            <person name="Gautier V."/>
            <person name="Ament-Velasquez S.L."/>
            <person name="Kruys A."/>
            <person name="Hutchinson M.I."/>
            <person name="Powell A.J."/>
            <person name="Barry K."/>
            <person name="Miller A.N."/>
            <person name="Grigoriev I.V."/>
            <person name="Debuchy R."/>
            <person name="Gladieux P."/>
            <person name="Thoren M.H."/>
            <person name="Johannesson H."/>
        </authorList>
    </citation>
    <scope>NUCLEOTIDE SEQUENCE</scope>
    <source>
        <strain evidence="5">CBS 606.72</strain>
    </source>
</reference>
<dbReference type="GO" id="GO:0016491">
    <property type="term" value="F:oxidoreductase activity"/>
    <property type="evidence" value="ECO:0007669"/>
    <property type="project" value="UniProtKB-KW"/>
</dbReference>
<name>A0AA39WY20_9PEZI</name>
<evidence type="ECO:0000313" key="5">
    <source>
        <dbReference type="EMBL" id="KAK0623739.1"/>
    </source>
</evidence>
<dbReference type="PANTHER" id="PTHR11474">
    <property type="entry name" value="TYROSINASE FAMILY MEMBER"/>
    <property type="match status" value="1"/>
</dbReference>
<dbReference type="EMBL" id="JAULSU010000003">
    <property type="protein sequence ID" value="KAK0623739.1"/>
    <property type="molecule type" value="Genomic_DNA"/>
</dbReference>
<dbReference type="Gene3D" id="1.10.1280.10">
    <property type="entry name" value="Di-copper center containing domain from catechol oxidase"/>
    <property type="match status" value="1"/>
</dbReference>
<accession>A0AA39WY20</accession>
<keyword evidence="2" id="KW-0560">Oxidoreductase</keyword>